<feature type="transmembrane region" description="Helical" evidence="1">
    <location>
        <begin position="60"/>
        <end position="81"/>
    </location>
</feature>
<name>A0AAV9WV56_9PEZI</name>
<evidence type="ECO:0000256" key="1">
    <source>
        <dbReference type="SAM" id="Phobius"/>
    </source>
</evidence>
<gene>
    <name evidence="2" type="ORF">TWF694_004447</name>
</gene>
<proteinExistence type="predicted"/>
<evidence type="ECO:0000313" key="2">
    <source>
        <dbReference type="EMBL" id="KAK6527458.1"/>
    </source>
</evidence>
<dbReference type="EMBL" id="JAVHJO010000015">
    <property type="protein sequence ID" value="KAK6527458.1"/>
    <property type="molecule type" value="Genomic_DNA"/>
</dbReference>
<keyword evidence="1" id="KW-1133">Transmembrane helix</keyword>
<comment type="caution">
    <text evidence="2">The sequence shown here is derived from an EMBL/GenBank/DDBJ whole genome shotgun (WGS) entry which is preliminary data.</text>
</comment>
<keyword evidence="1" id="KW-0472">Membrane</keyword>
<accession>A0AAV9WV56</accession>
<keyword evidence="3" id="KW-1185">Reference proteome</keyword>
<dbReference type="Proteomes" id="UP001365542">
    <property type="component" value="Unassembled WGS sequence"/>
</dbReference>
<protein>
    <submittedName>
        <fullName evidence="2">Uncharacterized protein</fullName>
    </submittedName>
</protein>
<sequence>MANNAYYDFLPKFNRFEAVEVVTFQNVSSPGGPYGTKRGGDLSAEQQGLLSTHSNGRIPVGYTIVAVFLGLQIIIALIILIRFLRETAVTRIGDPWQAMAQVSSDDSDTGIKKVFALSRRTNVDRSAVAKELEAKNQDRMRVGVEGVNGTVRLRRKDGTGTV</sequence>
<keyword evidence="1" id="KW-0812">Transmembrane</keyword>
<dbReference type="AlphaFoldDB" id="A0AAV9WV56"/>
<reference evidence="2 3" key="1">
    <citation type="submission" date="2019-10" db="EMBL/GenBank/DDBJ databases">
        <authorList>
            <person name="Palmer J.M."/>
        </authorList>
    </citation>
    <scope>NUCLEOTIDE SEQUENCE [LARGE SCALE GENOMIC DNA]</scope>
    <source>
        <strain evidence="2 3">TWF694</strain>
    </source>
</reference>
<organism evidence="2 3">
    <name type="scientific">Orbilia ellipsospora</name>
    <dbReference type="NCBI Taxonomy" id="2528407"/>
    <lineage>
        <taxon>Eukaryota</taxon>
        <taxon>Fungi</taxon>
        <taxon>Dikarya</taxon>
        <taxon>Ascomycota</taxon>
        <taxon>Pezizomycotina</taxon>
        <taxon>Orbiliomycetes</taxon>
        <taxon>Orbiliales</taxon>
        <taxon>Orbiliaceae</taxon>
        <taxon>Orbilia</taxon>
    </lineage>
</organism>
<evidence type="ECO:0000313" key="3">
    <source>
        <dbReference type="Proteomes" id="UP001365542"/>
    </source>
</evidence>